<dbReference type="EMBL" id="QJVC01000002">
    <property type="protein sequence ID" value="PYI39729.1"/>
    <property type="molecule type" value="Genomic_DNA"/>
</dbReference>
<feature type="transmembrane region" description="Helical" evidence="2">
    <location>
        <begin position="40"/>
        <end position="61"/>
    </location>
</feature>
<feature type="transmembrane region" description="Helical" evidence="2">
    <location>
        <begin position="269"/>
        <end position="289"/>
    </location>
</feature>
<evidence type="ECO:0000313" key="4">
    <source>
        <dbReference type="Proteomes" id="UP000247980"/>
    </source>
</evidence>
<evidence type="ECO:0000313" key="3">
    <source>
        <dbReference type="EMBL" id="PYI39729.1"/>
    </source>
</evidence>
<evidence type="ECO:0000256" key="2">
    <source>
        <dbReference type="SAM" id="Phobius"/>
    </source>
</evidence>
<keyword evidence="2" id="KW-1133">Transmembrane helix</keyword>
<feature type="transmembrane region" description="Helical" evidence="2">
    <location>
        <begin position="237"/>
        <end position="257"/>
    </location>
</feature>
<keyword evidence="2" id="KW-0812">Transmembrane</keyword>
<feature type="region of interest" description="Disordered" evidence="1">
    <location>
        <begin position="1"/>
        <end position="28"/>
    </location>
</feature>
<organism evidence="3 4">
    <name type="scientific">Arthrobacter psychrolactophilus</name>
    <dbReference type="NCBI Taxonomy" id="92442"/>
    <lineage>
        <taxon>Bacteria</taxon>
        <taxon>Bacillati</taxon>
        <taxon>Actinomycetota</taxon>
        <taxon>Actinomycetes</taxon>
        <taxon>Micrococcales</taxon>
        <taxon>Micrococcaceae</taxon>
        <taxon>Arthrobacter</taxon>
    </lineage>
</organism>
<feature type="transmembrane region" description="Helical" evidence="2">
    <location>
        <begin position="175"/>
        <end position="195"/>
    </location>
</feature>
<feature type="transmembrane region" description="Helical" evidence="2">
    <location>
        <begin position="328"/>
        <end position="348"/>
    </location>
</feature>
<name>A0A2V5IT64_9MICC</name>
<protein>
    <recommendedName>
        <fullName evidence="5">ABC transporter permease</fullName>
    </recommendedName>
</protein>
<feature type="transmembrane region" description="Helical" evidence="2">
    <location>
        <begin position="207"/>
        <end position="231"/>
    </location>
</feature>
<dbReference type="AlphaFoldDB" id="A0A2V5IT64"/>
<proteinExistence type="predicted"/>
<keyword evidence="4" id="KW-1185">Reference proteome</keyword>
<sequence>MTNHSTHLATIDPEPIMDFPQPAPAPSRPERVPAVAWRKLGLTMLIPFFLVAVMGLAYLGAFHQPQPHNVQVAIVGDTAATKVFAQTLKDTAGESLDVRTVPDAASARALIGQRELAAAYAPGAENATLFLSSAASETTASITQKIFLPVAFEQHLPFQVADVVPVGTHDSTGQGLFFMLVALSIGGYASSVPLSGFMARVRLRSRFALAVLAGAIVSTIAVVIAGPLYGVLQGNLWGIWSLSWLYVSAIVMMGMGLHPMLRHWTTPTLTLLFVALNFTSSGGIFAPSMQPGLFGGLNAFWNGAAWHHAAQTLLYFPGQSMGLDVLKLALWLIPGAVLMVLTHLWSLWKTRLANENARIRAVEEAIAA</sequence>
<comment type="caution">
    <text evidence="3">The sequence shown here is derived from an EMBL/GenBank/DDBJ whole genome shotgun (WGS) entry which is preliminary data.</text>
</comment>
<accession>A0A2V5IT64</accession>
<evidence type="ECO:0008006" key="5">
    <source>
        <dbReference type="Google" id="ProtNLM"/>
    </source>
</evidence>
<reference evidence="3 4" key="1">
    <citation type="submission" date="2018-05" db="EMBL/GenBank/DDBJ databases">
        <title>Genetic diversity of glacier-inhabiting Cryobacterium bacteria in China and description of Cryobacterium mengkeensis sp. nov. and Arthrobacter glacialis sp. nov.</title>
        <authorList>
            <person name="Liu Q."/>
            <person name="Xin Y.-H."/>
        </authorList>
    </citation>
    <scope>NUCLEOTIDE SEQUENCE [LARGE SCALE GENOMIC DNA]</scope>
    <source>
        <strain evidence="3 4">B7</strain>
    </source>
</reference>
<keyword evidence="2" id="KW-0472">Membrane</keyword>
<dbReference type="Proteomes" id="UP000247980">
    <property type="component" value="Unassembled WGS sequence"/>
</dbReference>
<dbReference type="RefSeq" id="WP_110483902.1">
    <property type="nucleotide sequence ID" value="NZ_QJVC01000002.1"/>
</dbReference>
<evidence type="ECO:0000256" key="1">
    <source>
        <dbReference type="SAM" id="MobiDB-lite"/>
    </source>
</evidence>
<dbReference type="OrthoDB" id="3288304at2"/>
<gene>
    <name evidence="3" type="ORF">CVS30_03415</name>
</gene>